<gene>
    <name evidence="2" type="ORF">ENE75_01375</name>
</gene>
<keyword evidence="1" id="KW-0472">Membrane</keyword>
<reference evidence="2 3" key="1">
    <citation type="submission" date="2019-01" db="EMBL/GenBank/DDBJ databases">
        <authorList>
            <person name="Chen W.-M."/>
        </authorList>
    </citation>
    <scope>NUCLEOTIDE SEQUENCE [LARGE SCALE GENOMIC DNA]</scope>
    <source>
        <strain evidence="2 3">ICH-3</strain>
    </source>
</reference>
<keyword evidence="3" id="KW-1185">Reference proteome</keyword>
<comment type="caution">
    <text evidence="2">The sequence shown here is derived from an EMBL/GenBank/DDBJ whole genome shotgun (WGS) entry which is preliminary data.</text>
</comment>
<protein>
    <submittedName>
        <fullName evidence="2">Uncharacterized protein</fullName>
    </submittedName>
</protein>
<feature type="transmembrane region" description="Helical" evidence="1">
    <location>
        <begin position="46"/>
        <end position="65"/>
    </location>
</feature>
<dbReference type="AlphaFoldDB" id="A0A3S2TPD5"/>
<feature type="transmembrane region" description="Helical" evidence="1">
    <location>
        <begin position="77"/>
        <end position="95"/>
    </location>
</feature>
<keyword evidence="1" id="KW-1133">Transmembrane helix</keyword>
<dbReference type="Proteomes" id="UP000288178">
    <property type="component" value="Unassembled WGS sequence"/>
</dbReference>
<evidence type="ECO:0000313" key="2">
    <source>
        <dbReference type="EMBL" id="RVT53580.1"/>
    </source>
</evidence>
<feature type="transmembrane region" description="Helical" evidence="1">
    <location>
        <begin position="12"/>
        <end position="34"/>
    </location>
</feature>
<dbReference type="RefSeq" id="WP_128194874.1">
    <property type="nucleotide sequence ID" value="NZ_SACT01000001.1"/>
</dbReference>
<sequence length="98" mass="10839">MQDDPLWRLRHALAGMALALLLSVLLAALLGRVLGDLVADSYGLRVALYSALLVYVIVGAGLLFVRVAQHETRPLSAGRVLLWLASLWLWPALLLRRR</sequence>
<organism evidence="2 3">
    <name type="scientific">Rubrivivax albus</name>
    <dbReference type="NCBI Taxonomy" id="2499835"/>
    <lineage>
        <taxon>Bacteria</taxon>
        <taxon>Pseudomonadati</taxon>
        <taxon>Pseudomonadota</taxon>
        <taxon>Betaproteobacteria</taxon>
        <taxon>Burkholderiales</taxon>
        <taxon>Sphaerotilaceae</taxon>
        <taxon>Rubrivivax</taxon>
    </lineage>
</organism>
<evidence type="ECO:0000313" key="3">
    <source>
        <dbReference type="Proteomes" id="UP000288178"/>
    </source>
</evidence>
<proteinExistence type="predicted"/>
<keyword evidence="1" id="KW-0812">Transmembrane</keyword>
<accession>A0A3S2TPD5</accession>
<dbReference type="EMBL" id="SACT01000001">
    <property type="protein sequence ID" value="RVT53580.1"/>
    <property type="molecule type" value="Genomic_DNA"/>
</dbReference>
<name>A0A3S2TPD5_9BURK</name>
<evidence type="ECO:0000256" key="1">
    <source>
        <dbReference type="SAM" id="Phobius"/>
    </source>
</evidence>